<dbReference type="Proteomes" id="UP000076660">
    <property type="component" value="Unassembled WGS sequence"/>
</dbReference>
<dbReference type="AlphaFoldDB" id="A0A1W2LW94"/>
<keyword evidence="1" id="KW-1133">Transmembrane helix</keyword>
<feature type="transmembrane region" description="Helical" evidence="1">
    <location>
        <begin position="120"/>
        <end position="145"/>
    </location>
</feature>
<feature type="transmembrane region" description="Helical" evidence="1">
    <location>
        <begin position="78"/>
        <end position="96"/>
    </location>
</feature>
<organism evidence="2 3">
    <name type="scientific">Amycolatopsis keratiniphila subsp. keratiniphila</name>
    <dbReference type="NCBI Taxonomy" id="227715"/>
    <lineage>
        <taxon>Bacteria</taxon>
        <taxon>Bacillati</taxon>
        <taxon>Actinomycetota</taxon>
        <taxon>Actinomycetes</taxon>
        <taxon>Pseudonocardiales</taxon>
        <taxon>Pseudonocardiaceae</taxon>
        <taxon>Amycolatopsis</taxon>
        <taxon>Amycolatopsis japonica group</taxon>
    </lineage>
</organism>
<dbReference type="OrthoDB" id="4951023at2"/>
<evidence type="ECO:0000313" key="3">
    <source>
        <dbReference type="Proteomes" id="UP000076660"/>
    </source>
</evidence>
<reference evidence="2 3" key="1">
    <citation type="submission" date="2016-12" db="EMBL/GenBank/DDBJ databases">
        <title>Amycolatopsis keratiniphila subsp. keratiniphila genome sequencing and assembly.</title>
        <authorList>
            <person name="Mayilraj S."/>
            <person name="Kaur N."/>
        </authorList>
    </citation>
    <scope>NUCLEOTIDE SEQUENCE [LARGE SCALE GENOMIC DNA]</scope>
    <source>
        <strain evidence="2 3">DSM 44409</strain>
    </source>
</reference>
<dbReference type="RefSeq" id="WP_063271182.1">
    <property type="nucleotide sequence ID" value="NZ_LQMT02000013.1"/>
</dbReference>
<feature type="transmembrane region" description="Helical" evidence="1">
    <location>
        <begin position="42"/>
        <end position="66"/>
    </location>
</feature>
<keyword evidence="1" id="KW-0472">Membrane</keyword>
<name>A0A1W2LW94_9PSEU</name>
<comment type="caution">
    <text evidence="2">The sequence shown here is derived from an EMBL/GenBank/DDBJ whole genome shotgun (WGS) entry which is preliminary data.</text>
</comment>
<evidence type="ECO:0000256" key="1">
    <source>
        <dbReference type="SAM" id="Phobius"/>
    </source>
</evidence>
<accession>A0A1W2LW94</accession>
<sequence>MTGGLDIAKEQVERAFGPKVARRLGAFDDGTLYVSAGGWAELAAWLVDFVVYLLCAGIGFVVFAVATRNSAIPDSAPLLTLLGLLIGVPVLYGLFFGNGRVLGAALTGTRLVRVKDGGRIGASACWAMFVRTVLFPLLLVAMVLSGSGGVGSVRRLSIDDEATRRVRERYGVSHSGASTKCTSYRS</sequence>
<keyword evidence="1" id="KW-0812">Transmembrane</keyword>
<dbReference type="EMBL" id="LQMT02000013">
    <property type="protein sequence ID" value="ONF70731.1"/>
    <property type="molecule type" value="Genomic_DNA"/>
</dbReference>
<gene>
    <name evidence="2" type="ORF">AVR91_0213995</name>
</gene>
<protein>
    <recommendedName>
        <fullName evidence="4">RDD family protein</fullName>
    </recommendedName>
</protein>
<evidence type="ECO:0008006" key="4">
    <source>
        <dbReference type="Google" id="ProtNLM"/>
    </source>
</evidence>
<evidence type="ECO:0000313" key="2">
    <source>
        <dbReference type="EMBL" id="ONF70731.1"/>
    </source>
</evidence>
<proteinExistence type="predicted"/>